<dbReference type="AlphaFoldDB" id="A0A9N9ECI3"/>
<dbReference type="EMBL" id="CAJVPL010008100">
    <property type="protein sequence ID" value="CAG8672964.1"/>
    <property type="molecule type" value="Genomic_DNA"/>
</dbReference>
<comment type="caution">
    <text evidence="2">The sequence shown here is derived from an EMBL/GenBank/DDBJ whole genome shotgun (WGS) entry which is preliminary data.</text>
</comment>
<name>A0A9N9ECI3_9GLOM</name>
<reference evidence="2" key="1">
    <citation type="submission" date="2021-06" db="EMBL/GenBank/DDBJ databases">
        <authorList>
            <person name="Kallberg Y."/>
            <person name="Tangrot J."/>
            <person name="Rosling A."/>
        </authorList>
    </citation>
    <scope>NUCLEOTIDE SEQUENCE</scope>
    <source>
        <strain evidence="2">MT106</strain>
    </source>
</reference>
<gene>
    <name evidence="2" type="ORF">AGERDE_LOCUS12342</name>
</gene>
<dbReference type="Proteomes" id="UP000789831">
    <property type="component" value="Unassembled WGS sequence"/>
</dbReference>
<feature type="region of interest" description="Disordered" evidence="1">
    <location>
        <begin position="72"/>
        <end position="93"/>
    </location>
</feature>
<organism evidence="2 3">
    <name type="scientific">Ambispora gerdemannii</name>
    <dbReference type="NCBI Taxonomy" id="144530"/>
    <lineage>
        <taxon>Eukaryota</taxon>
        <taxon>Fungi</taxon>
        <taxon>Fungi incertae sedis</taxon>
        <taxon>Mucoromycota</taxon>
        <taxon>Glomeromycotina</taxon>
        <taxon>Glomeromycetes</taxon>
        <taxon>Archaeosporales</taxon>
        <taxon>Ambisporaceae</taxon>
        <taxon>Ambispora</taxon>
    </lineage>
</organism>
<accession>A0A9N9ECI3</accession>
<keyword evidence="3" id="KW-1185">Reference proteome</keyword>
<proteinExistence type="predicted"/>
<evidence type="ECO:0000256" key="1">
    <source>
        <dbReference type="SAM" id="MobiDB-lite"/>
    </source>
</evidence>
<sequence length="130" mass="14535">MTTGMGWLVDGISESLTASCYSLSKSRTGQIFRLAFMILTFTYFQLSQNSQYQRYFMLAGISRPASTREVQRGARSDLKFGQQPISDPNPSPPLAQQGLYHLSTIFNPFLTLLEPSASLKPNIVIEGYEN</sequence>
<protein>
    <submittedName>
        <fullName evidence="2">5018_t:CDS:1</fullName>
    </submittedName>
</protein>
<evidence type="ECO:0000313" key="2">
    <source>
        <dbReference type="EMBL" id="CAG8672964.1"/>
    </source>
</evidence>
<evidence type="ECO:0000313" key="3">
    <source>
        <dbReference type="Proteomes" id="UP000789831"/>
    </source>
</evidence>